<dbReference type="Pfam" id="PF00583">
    <property type="entry name" value="Acetyltransf_1"/>
    <property type="match status" value="1"/>
</dbReference>
<dbReference type="EC" id="2.3.1.-" evidence="4"/>
<dbReference type="SUPFAM" id="SSF55729">
    <property type="entry name" value="Acyl-CoA N-acyltransferases (Nat)"/>
    <property type="match status" value="1"/>
</dbReference>
<reference evidence="4 5" key="1">
    <citation type="submission" date="2015-02" db="EMBL/GenBank/DDBJ databases">
        <title>Draft genome sequences of ten Microbacterium spp. with emphasis on heavy metal contaminated environments.</title>
        <authorList>
            <person name="Corretto E."/>
        </authorList>
    </citation>
    <scope>NUCLEOTIDE SEQUENCE [LARGE SCALE GENOMIC DNA]</scope>
    <source>
        <strain evidence="4 5">DSM 12966</strain>
    </source>
</reference>
<dbReference type="InterPro" id="IPR000182">
    <property type="entry name" value="GNAT_dom"/>
</dbReference>
<keyword evidence="5" id="KW-1185">Reference proteome</keyword>
<evidence type="ECO:0000256" key="2">
    <source>
        <dbReference type="ARBA" id="ARBA00023315"/>
    </source>
</evidence>
<evidence type="ECO:0000313" key="4">
    <source>
        <dbReference type="EMBL" id="KJL19184.1"/>
    </source>
</evidence>
<dbReference type="PROSITE" id="PS51186">
    <property type="entry name" value="GNAT"/>
    <property type="match status" value="1"/>
</dbReference>
<organism evidence="4 5">
    <name type="scientific">Microbacterium foliorum</name>
    <dbReference type="NCBI Taxonomy" id="104336"/>
    <lineage>
        <taxon>Bacteria</taxon>
        <taxon>Bacillati</taxon>
        <taxon>Actinomycetota</taxon>
        <taxon>Actinomycetes</taxon>
        <taxon>Micrococcales</taxon>
        <taxon>Microbacteriaceae</taxon>
        <taxon>Microbacterium</taxon>
    </lineage>
</organism>
<feature type="domain" description="N-acetyltransferase" evidence="3">
    <location>
        <begin position="160"/>
        <end position="312"/>
    </location>
</feature>
<dbReference type="InterPro" id="IPR050832">
    <property type="entry name" value="Bact_Acetyltransf"/>
</dbReference>
<dbReference type="GeneID" id="94443411"/>
<dbReference type="PANTHER" id="PTHR43877">
    <property type="entry name" value="AMINOALKYLPHOSPHONATE N-ACETYLTRANSFERASE-RELATED-RELATED"/>
    <property type="match status" value="1"/>
</dbReference>
<name>A0A0F0KFK3_9MICO</name>
<dbReference type="KEGG" id="mfol:DXT68_03325"/>
<dbReference type="Proteomes" id="UP000033572">
    <property type="component" value="Unassembled WGS sequence"/>
</dbReference>
<protein>
    <submittedName>
        <fullName evidence="4">Putative N-acetyltransferase YycN</fullName>
        <ecNumber evidence="4">2.3.1.-</ecNumber>
    </submittedName>
</protein>
<keyword evidence="2 4" id="KW-0012">Acyltransferase</keyword>
<evidence type="ECO:0000259" key="3">
    <source>
        <dbReference type="PROSITE" id="PS51186"/>
    </source>
</evidence>
<dbReference type="RefSeq" id="WP_052677783.1">
    <property type="nucleotide sequence ID" value="NZ_CP031425.1"/>
</dbReference>
<dbReference type="GO" id="GO:0016747">
    <property type="term" value="F:acyltransferase activity, transferring groups other than amino-acyl groups"/>
    <property type="evidence" value="ECO:0007669"/>
    <property type="project" value="InterPro"/>
</dbReference>
<accession>A0A0F0KFK3</accession>
<dbReference type="InterPro" id="IPR016181">
    <property type="entry name" value="Acyl_CoA_acyltransferase"/>
</dbReference>
<sequence>MPLRLTPLDDARFDDWRAATRVRLLALRRESGMFVGGDAIERVDEFLDELLPHGLATETSLILTIDEGAHRRGTVWLAANNGVLFVVDLSFDSVPDARLLDQVLDRLKELARRQSVDRISMAVYVCDGTSRAFVEGRGFEVASIQMLLEPLPPRNPPSSLVLTPMTADRFVDFAASSEAAFAEDLASSGRYSAEDAAVESHRQMQLELPDGIESAGQELFTAEVDGEEVGVLWIGIRRRGGRPHAFILDIEIASDRRRRGYGRDVMIAAEREAARFGADSIGLHVFGFNEAAVRLYEGLGYRRVEERFLLSL</sequence>
<dbReference type="AlphaFoldDB" id="A0A0F0KFK3"/>
<dbReference type="EMBL" id="JYIU01000045">
    <property type="protein sequence ID" value="KJL19184.1"/>
    <property type="molecule type" value="Genomic_DNA"/>
</dbReference>
<evidence type="ECO:0000256" key="1">
    <source>
        <dbReference type="ARBA" id="ARBA00022679"/>
    </source>
</evidence>
<comment type="caution">
    <text evidence="4">The sequence shown here is derived from an EMBL/GenBank/DDBJ whole genome shotgun (WGS) entry which is preliminary data.</text>
</comment>
<dbReference type="Gene3D" id="3.40.630.30">
    <property type="match status" value="1"/>
</dbReference>
<evidence type="ECO:0000313" key="5">
    <source>
        <dbReference type="Proteomes" id="UP000033572"/>
    </source>
</evidence>
<proteinExistence type="predicted"/>
<gene>
    <name evidence="4" type="primary">yycN</name>
    <name evidence="4" type="ORF">RN50_02464</name>
</gene>
<keyword evidence="1 4" id="KW-0808">Transferase</keyword>
<dbReference type="PATRIC" id="fig|104336.4.peg.2513"/>